<reference evidence="3 4" key="1">
    <citation type="submission" date="2024-02" db="EMBL/GenBank/DDBJ databases">
        <title>Rhodopirellula caenicola NBRC 110016.</title>
        <authorList>
            <person name="Ichikawa N."/>
            <person name="Katano-Makiyama Y."/>
            <person name="Hidaka K."/>
        </authorList>
    </citation>
    <scope>NUCLEOTIDE SEQUENCE [LARGE SCALE GENOMIC DNA]</scope>
    <source>
        <strain evidence="3 4">NBRC 110016</strain>
    </source>
</reference>
<dbReference type="EMBL" id="BAABRO010000007">
    <property type="protein sequence ID" value="GAA5507889.1"/>
    <property type="molecule type" value="Genomic_DNA"/>
</dbReference>
<keyword evidence="4" id="KW-1185">Reference proteome</keyword>
<evidence type="ECO:0000313" key="3">
    <source>
        <dbReference type="EMBL" id="GAA5507889.1"/>
    </source>
</evidence>
<gene>
    <name evidence="3" type="ORF">Rcae01_03347</name>
</gene>
<feature type="transmembrane region" description="Helical" evidence="2">
    <location>
        <begin position="15"/>
        <end position="33"/>
    </location>
</feature>
<protein>
    <submittedName>
        <fullName evidence="3">Uncharacterized protein</fullName>
    </submittedName>
</protein>
<keyword evidence="2" id="KW-0472">Membrane</keyword>
<sequence length="70" mass="8359">MIRRWHNAFDIRCNVLFIGIMVMISFVTMMVSVRMHMYMRTQSMTIRLSNAGSRVRMRQSLPQHKKGNQQ</sequence>
<evidence type="ECO:0000256" key="2">
    <source>
        <dbReference type="SAM" id="Phobius"/>
    </source>
</evidence>
<evidence type="ECO:0000313" key="4">
    <source>
        <dbReference type="Proteomes" id="UP001416858"/>
    </source>
</evidence>
<keyword evidence="2" id="KW-1133">Transmembrane helix</keyword>
<name>A0ABP9VRU4_9BACT</name>
<organism evidence="3 4">
    <name type="scientific">Novipirellula caenicola</name>
    <dbReference type="NCBI Taxonomy" id="1536901"/>
    <lineage>
        <taxon>Bacteria</taxon>
        <taxon>Pseudomonadati</taxon>
        <taxon>Planctomycetota</taxon>
        <taxon>Planctomycetia</taxon>
        <taxon>Pirellulales</taxon>
        <taxon>Pirellulaceae</taxon>
        <taxon>Novipirellula</taxon>
    </lineage>
</organism>
<dbReference type="Proteomes" id="UP001416858">
    <property type="component" value="Unassembled WGS sequence"/>
</dbReference>
<proteinExistence type="predicted"/>
<keyword evidence="2" id="KW-0812">Transmembrane</keyword>
<accession>A0ABP9VRU4</accession>
<evidence type="ECO:0000256" key="1">
    <source>
        <dbReference type="SAM" id="MobiDB-lite"/>
    </source>
</evidence>
<feature type="region of interest" description="Disordered" evidence="1">
    <location>
        <begin position="51"/>
        <end position="70"/>
    </location>
</feature>
<comment type="caution">
    <text evidence="3">The sequence shown here is derived from an EMBL/GenBank/DDBJ whole genome shotgun (WGS) entry which is preliminary data.</text>
</comment>